<dbReference type="AlphaFoldDB" id="A0AAE3J240"/>
<feature type="compositionally biased region" description="Polar residues" evidence="1">
    <location>
        <begin position="97"/>
        <end position="114"/>
    </location>
</feature>
<dbReference type="Proteomes" id="UP001208041">
    <property type="component" value="Unassembled WGS sequence"/>
</dbReference>
<evidence type="ECO:0000256" key="2">
    <source>
        <dbReference type="SAM" id="SignalP"/>
    </source>
</evidence>
<evidence type="ECO:0000313" key="3">
    <source>
        <dbReference type="EMBL" id="MCV6825218.1"/>
    </source>
</evidence>
<reference evidence="3" key="1">
    <citation type="submission" date="2022-10" db="EMBL/GenBank/DDBJ databases">
        <authorList>
            <person name="Yue Y."/>
        </authorList>
    </citation>
    <scope>NUCLEOTIDE SEQUENCE</scope>
    <source>
        <strain evidence="3">Z654</strain>
    </source>
</reference>
<comment type="caution">
    <text evidence="3">The sequence shown here is derived from an EMBL/GenBank/DDBJ whole genome shotgun (WGS) entry which is preliminary data.</text>
</comment>
<dbReference type="Pfam" id="PF11306">
    <property type="entry name" value="DUF3108"/>
    <property type="match status" value="1"/>
</dbReference>
<proteinExistence type="predicted"/>
<dbReference type="EMBL" id="JAOYFC010000002">
    <property type="protein sequence ID" value="MCV6825218.1"/>
    <property type="molecule type" value="Genomic_DNA"/>
</dbReference>
<accession>A0AAE3J240</accession>
<gene>
    <name evidence="3" type="ORF">OH136_11705</name>
</gene>
<sequence length="246" mass="27425">MFKSILRVAVTRMAATLCLVISTPLLAETLKDQGQYKLYLSGIPAGGLAFNAVNDGNTYRIGGKLASTGLVGSVVKVSYDAQSAGLVRGDKLIPTRYSEQANTGRRKQSSSLNYKNGVPQVLEVKPKRKPKKYDADPSKQKGTLDTLTSMYTLLRKVDQKDVCTLNVQTFDGRRRSETRLSKPIVNGNEITCNGVYRRIEGFSPREMRERVNFEFKVVYSKLPTGQYHVTKIFTDTLFGRASLIRQ</sequence>
<feature type="chain" id="PRO_5042135918" evidence="2">
    <location>
        <begin position="28"/>
        <end position="246"/>
    </location>
</feature>
<evidence type="ECO:0000313" key="4">
    <source>
        <dbReference type="Proteomes" id="UP001208041"/>
    </source>
</evidence>
<feature type="signal peptide" evidence="2">
    <location>
        <begin position="1"/>
        <end position="27"/>
    </location>
</feature>
<evidence type="ECO:0000256" key="1">
    <source>
        <dbReference type="SAM" id="MobiDB-lite"/>
    </source>
</evidence>
<name>A0AAE3J240_9RHOB</name>
<keyword evidence="4" id="KW-1185">Reference proteome</keyword>
<organism evidence="3 4">
    <name type="scientific">Halocynthiibacter halioticoli</name>
    <dbReference type="NCBI Taxonomy" id="2986804"/>
    <lineage>
        <taxon>Bacteria</taxon>
        <taxon>Pseudomonadati</taxon>
        <taxon>Pseudomonadota</taxon>
        <taxon>Alphaproteobacteria</taxon>
        <taxon>Rhodobacterales</taxon>
        <taxon>Paracoccaceae</taxon>
        <taxon>Halocynthiibacter</taxon>
    </lineage>
</organism>
<protein>
    <submittedName>
        <fullName evidence="3">DUF3108 domain-containing protein</fullName>
    </submittedName>
</protein>
<keyword evidence="2" id="KW-0732">Signal</keyword>
<dbReference type="RefSeq" id="WP_263954063.1">
    <property type="nucleotide sequence ID" value="NZ_JAOYFC010000002.1"/>
</dbReference>
<feature type="region of interest" description="Disordered" evidence="1">
    <location>
        <begin position="97"/>
        <end position="141"/>
    </location>
</feature>
<dbReference type="InterPro" id="IPR021457">
    <property type="entry name" value="DUF3108"/>
</dbReference>